<comment type="caution">
    <text evidence="9">The sequence shown here is derived from an EMBL/GenBank/DDBJ whole genome shotgun (WGS) entry which is preliminary data.</text>
</comment>
<feature type="compositionally biased region" description="Acidic residues" evidence="7">
    <location>
        <begin position="719"/>
        <end position="764"/>
    </location>
</feature>
<keyword evidence="5 6" id="KW-0472">Membrane</keyword>
<dbReference type="Pfam" id="PF01602">
    <property type="entry name" value="Adaptin_N"/>
    <property type="match status" value="1"/>
</dbReference>
<dbReference type="GO" id="GO:0016192">
    <property type="term" value="P:vesicle-mediated transport"/>
    <property type="evidence" value="ECO:0007669"/>
    <property type="project" value="InterPro"/>
</dbReference>
<sequence length="783" mass="86881">MDSINLNAFAENASRLGLRIQESISEHTRDLNITRGAGNIFDMADDKVKNIGKQLDSSSDREKLDAMKRLIALISKGRNVSNYFPQVVKNVASQNLEIRKLVYIYLLRYAEQEPDLALLSINTFQKDLADPSPLIRAMALRVLSGIKVPMITSVVVLAIKKCAADTSPYVRKASALAIPKCYELDSSQQPTLITVIQSLLCDRSPLSIGSAVTAFEAVCPTRLDLLHLQYRRLCRILVDVDEWGQVDLSNLLMRYARTMLPKPIVSQDQDSNEEVDPDLQLLLSSAEPLLQSRNPAVVLAVTRVIYYCGPPSYGAKIVKPLLRLLGMSKAIERVTLVYIHKIVRFYPILFSSHYMRFFLRSEDAREVKKSKIQLLMGITTLDNYQAILRELIDAAEDVDDEVVGSAIHAIGFCVQLLPSTTPQCLSALTSLIKTKHDIVVSKAVVVLKSLVQNQLSSSATNTEVLQSPISIVSQLAKRVDDIRHFEAKACVIWLVGQYCATQGGSGVVEGVADWAPDVLRKSAKTFASENVTVKLQVLSLAAKLVALSPAHKTIGQISQYVFDLGRYDMNYDVRDRRRMLVALLSGISEYVTDEDSDATSQGGIVLRREQVIRVLIDGKAGVLEIERPDVGQHLIGSLSLVTGKDMQGDEILPEWLESGIDPSLRQVEEETTIKVEAPRAISSHRPSNSAPTPVVLTEASAHPQEKKDWRNLDDFYAENEEEGGQEQSEEEESDEEDEEESGDSEDEDEELGTEDSEETEDGESEDHLEHDSSNHVNHTVESI</sequence>
<proteinExistence type="inferred from homology"/>
<comment type="function">
    <text evidence="6">Adaptins are components of the adaptor complexes which link clathrin to receptors in coated vesicles. Clathrin-associated protein complexes are believed to interact with the cytoplasmic tails of membrane proteins, leading to their selection and concentration.</text>
</comment>
<dbReference type="OrthoDB" id="10254310at2759"/>
<organism evidence="9 10">
    <name type="scientific">Coniophora puteana (strain RWD-64-598)</name>
    <name type="common">Brown rot fungus</name>
    <dbReference type="NCBI Taxonomy" id="741705"/>
    <lineage>
        <taxon>Eukaryota</taxon>
        <taxon>Fungi</taxon>
        <taxon>Dikarya</taxon>
        <taxon>Basidiomycota</taxon>
        <taxon>Agaricomycotina</taxon>
        <taxon>Agaricomycetes</taxon>
        <taxon>Agaricomycetidae</taxon>
        <taxon>Boletales</taxon>
        <taxon>Coniophorineae</taxon>
        <taxon>Coniophoraceae</taxon>
        <taxon>Coniophora</taxon>
    </lineage>
</organism>
<comment type="subcellular location">
    <subcellularLocation>
        <location evidence="1">Endomembrane system</location>
    </subcellularLocation>
</comment>
<dbReference type="OMA" id="HFLVRST"/>
<keyword evidence="4 6" id="KW-0653">Protein transport</keyword>
<keyword evidence="10" id="KW-1185">Reference proteome</keyword>
<accession>A0A5M3MYB8</accession>
<dbReference type="RefSeq" id="XP_007765928.1">
    <property type="nucleotide sequence ID" value="XM_007767738.1"/>
</dbReference>
<dbReference type="AlphaFoldDB" id="A0A5M3MYB8"/>
<dbReference type="InterPro" id="IPR016342">
    <property type="entry name" value="AP_complex_bsu_1_2_4"/>
</dbReference>
<dbReference type="InterPro" id="IPR011989">
    <property type="entry name" value="ARM-like"/>
</dbReference>
<evidence type="ECO:0000256" key="6">
    <source>
        <dbReference type="PIRNR" id="PIRNR002291"/>
    </source>
</evidence>
<dbReference type="Gene3D" id="1.25.10.10">
    <property type="entry name" value="Leucine-rich Repeat Variant"/>
    <property type="match status" value="1"/>
</dbReference>
<feature type="domain" description="Clathrin/coatomer adaptor adaptin-like N-terminal" evidence="8">
    <location>
        <begin position="53"/>
        <end position="585"/>
    </location>
</feature>
<dbReference type="KEGG" id="cput:CONPUDRAFT_99952"/>
<evidence type="ECO:0000313" key="9">
    <source>
        <dbReference type="EMBL" id="EIW84132.1"/>
    </source>
</evidence>
<dbReference type="GO" id="GO:0006886">
    <property type="term" value="P:intracellular protein transport"/>
    <property type="evidence" value="ECO:0007669"/>
    <property type="project" value="InterPro"/>
</dbReference>
<evidence type="ECO:0000256" key="1">
    <source>
        <dbReference type="ARBA" id="ARBA00004308"/>
    </source>
</evidence>
<evidence type="ECO:0000313" key="10">
    <source>
        <dbReference type="Proteomes" id="UP000053558"/>
    </source>
</evidence>
<protein>
    <recommendedName>
        <fullName evidence="6">AP complex subunit beta</fullName>
    </recommendedName>
</protein>
<feature type="compositionally biased region" description="Polar residues" evidence="7">
    <location>
        <begin position="774"/>
        <end position="783"/>
    </location>
</feature>
<dbReference type="PANTHER" id="PTHR11134">
    <property type="entry name" value="ADAPTOR COMPLEX SUBUNIT BETA FAMILY MEMBER"/>
    <property type="match status" value="1"/>
</dbReference>
<dbReference type="GO" id="GO:0030117">
    <property type="term" value="C:membrane coat"/>
    <property type="evidence" value="ECO:0007669"/>
    <property type="project" value="InterPro"/>
</dbReference>
<evidence type="ECO:0000256" key="2">
    <source>
        <dbReference type="ARBA" id="ARBA00006613"/>
    </source>
</evidence>
<feature type="region of interest" description="Disordered" evidence="7">
    <location>
        <begin position="719"/>
        <end position="783"/>
    </location>
</feature>
<name>A0A5M3MYB8_CONPW</name>
<keyword evidence="3 6" id="KW-0813">Transport</keyword>
<dbReference type="PIRSF" id="PIRSF002291">
    <property type="entry name" value="AP_complex_beta"/>
    <property type="match status" value="1"/>
</dbReference>
<reference evidence="10" key="1">
    <citation type="journal article" date="2012" name="Science">
        <title>The Paleozoic origin of enzymatic lignin decomposition reconstructed from 31 fungal genomes.</title>
        <authorList>
            <person name="Floudas D."/>
            <person name="Binder M."/>
            <person name="Riley R."/>
            <person name="Barry K."/>
            <person name="Blanchette R.A."/>
            <person name="Henrissat B."/>
            <person name="Martinez A.T."/>
            <person name="Otillar R."/>
            <person name="Spatafora J.W."/>
            <person name="Yadav J.S."/>
            <person name="Aerts A."/>
            <person name="Benoit I."/>
            <person name="Boyd A."/>
            <person name="Carlson A."/>
            <person name="Copeland A."/>
            <person name="Coutinho P.M."/>
            <person name="de Vries R.P."/>
            <person name="Ferreira P."/>
            <person name="Findley K."/>
            <person name="Foster B."/>
            <person name="Gaskell J."/>
            <person name="Glotzer D."/>
            <person name="Gorecki P."/>
            <person name="Heitman J."/>
            <person name="Hesse C."/>
            <person name="Hori C."/>
            <person name="Igarashi K."/>
            <person name="Jurgens J.A."/>
            <person name="Kallen N."/>
            <person name="Kersten P."/>
            <person name="Kohler A."/>
            <person name="Kuees U."/>
            <person name="Kumar T.K.A."/>
            <person name="Kuo A."/>
            <person name="LaButti K."/>
            <person name="Larrondo L.F."/>
            <person name="Lindquist E."/>
            <person name="Ling A."/>
            <person name="Lombard V."/>
            <person name="Lucas S."/>
            <person name="Lundell T."/>
            <person name="Martin R."/>
            <person name="McLaughlin D.J."/>
            <person name="Morgenstern I."/>
            <person name="Morin E."/>
            <person name="Murat C."/>
            <person name="Nagy L.G."/>
            <person name="Nolan M."/>
            <person name="Ohm R.A."/>
            <person name="Patyshakuliyeva A."/>
            <person name="Rokas A."/>
            <person name="Ruiz-Duenas F.J."/>
            <person name="Sabat G."/>
            <person name="Salamov A."/>
            <person name="Samejima M."/>
            <person name="Schmutz J."/>
            <person name="Slot J.C."/>
            <person name="St John F."/>
            <person name="Stenlid J."/>
            <person name="Sun H."/>
            <person name="Sun S."/>
            <person name="Syed K."/>
            <person name="Tsang A."/>
            <person name="Wiebenga A."/>
            <person name="Young D."/>
            <person name="Pisabarro A."/>
            <person name="Eastwood D.C."/>
            <person name="Martin F."/>
            <person name="Cullen D."/>
            <person name="Grigoriev I.V."/>
            <person name="Hibbett D.S."/>
        </authorList>
    </citation>
    <scope>NUCLEOTIDE SEQUENCE [LARGE SCALE GENOMIC DNA]</scope>
    <source>
        <strain evidence="10">RWD-64-598 SS2</strain>
    </source>
</reference>
<evidence type="ECO:0000256" key="3">
    <source>
        <dbReference type="ARBA" id="ARBA00022448"/>
    </source>
</evidence>
<evidence type="ECO:0000256" key="7">
    <source>
        <dbReference type="SAM" id="MobiDB-lite"/>
    </source>
</evidence>
<dbReference type="InterPro" id="IPR016024">
    <property type="entry name" value="ARM-type_fold"/>
</dbReference>
<dbReference type="InterPro" id="IPR026739">
    <property type="entry name" value="AP_beta"/>
</dbReference>
<evidence type="ECO:0000256" key="4">
    <source>
        <dbReference type="ARBA" id="ARBA00022927"/>
    </source>
</evidence>
<comment type="similarity">
    <text evidence="2 6">Belongs to the adaptor complexes large subunit family.</text>
</comment>
<dbReference type="GO" id="GO:0030276">
    <property type="term" value="F:clathrin binding"/>
    <property type="evidence" value="ECO:0007669"/>
    <property type="project" value="InterPro"/>
</dbReference>
<dbReference type="SUPFAM" id="SSF48371">
    <property type="entry name" value="ARM repeat"/>
    <property type="match status" value="1"/>
</dbReference>
<dbReference type="Proteomes" id="UP000053558">
    <property type="component" value="Unassembled WGS sequence"/>
</dbReference>
<dbReference type="InterPro" id="IPR002553">
    <property type="entry name" value="Clathrin/coatomer_adapt-like_N"/>
</dbReference>
<dbReference type="EMBL" id="JH711575">
    <property type="protein sequence ID" value="EIW84132.1"/>
    <property type="molecule type" value="Genomic_DNA"/>
</dbReference>
<evidence type="ECO:0000256" key="5">
    <source>
        <dbReference type="ARBA" id="ARBA00023136"/>
    </source>
</evidence>
<evidence type="ECO:0000259" key="8">
    <source>
        <dbReference type="Pfam" id="PF01602"/>
    </source>
</evidence>
<dbReference type="GeneID" id="19211960"/>
<dbReference type="GO" id="GO:0012505">
    <property type="term" value="C:endomembrane system"/>
    <property type="evidence" value="ECO:0007669"/>
    <property type="project" value="UniProtKB-SubCell"/>
</dbReference>
<gene>
    <name evidence="9" type="ORF">CONPUDRAFT_99952</name>
</gene>